<comment type="caution">
    <text evidence="4">The sequence shown here is derived from an EMBL/GenBank/DDBJ whole genome shotgun (WGS) entry which is preliminary data.</text>
</comment>
<evidence type="ECO:0000256" key="2">
    <source>
        <dbReference type="SAM" id="SignalP"/>
    </source>
</evidence>
<feature type="domain" description="DUF4440" evidence="3">
    <location>
        <begin position="167"/>
        <end position="269"/>
    </location>
</feature>
<evidence type="ECO:0000313" key="4">
    <source>
        <dbReference type="EMBL" id="MDQ0465277.1"/>
    </source>
</evidence>
<protein>
    <submittedName>
        <fullName evidence="4">Ketosteroid isomerase-like protein</fullName>
    </submittedName>
</protein>
<keyword evidence="2" id="KW-0732">Signal</keyword>
<sequence length="287" mass="30338">MRALILAAVCLLAAPAVADIAPLTPKAVVEAERAFAADGAAFGIKKSFLTWMADDAIVLNPDPTSAKALYGSRPDGKGPLLEWWPVYAGIARSGDLGFTTGPYTVNGKPGAFYFTVWKKQPDGGWKWIFDGGAGADPTGAPARDSEPGYLTASNQKGQYPESASADLAKVEKALAAQAGEDSVAAYRAVLACDARVYTEDKLPGIGCSQFGPALEARPRKLLMSSLGVTMSAYGDLAFTYGAVAWGEGAGFRRGHYARIWQRRAEGWKLVFDELVSIPPPPPPPKVG</sequence>
<dbReference type="InterPro" id="IPR032710">
    <property type="entry name" value="NTF2-like_dom_sf"/>
</dbReference>
<feature type="signal peptide" evidence="2">
    <location>
        <begin position="1"/>
        <end position="18"/>
    </location>
</feature>
<proteinExistence type="predicted"/>
<gene>
    <name evidence="4" type="ORF">QO010_003064</name>
</gene>
<dbReference type="EMBL" id="JAUSVS010000006">
    <property type="protein sequence ID" value="MDQ0465277.1"/>
    <property type="molecule type" value="Genomic_DNA"/>
</dbReference>
<feature type="region of interest" description="Disordered" evidence="1">
    <location>
        <begin position="136"/>
        <end position="156"/>
    </location>
</feature>
<evidence type="ECO:0000256" key="1">
    <source>
        <dbReference type="SAM" id="MobiDB-lite"/>
    </source>
</evidence>
<dbReference type="Gene3D" id="3.10.450.50">
    <property type="match status" value="2"/>
</dbReference>
<accession>A0ABU0ITE3</accession>
<name>A0ABU0ITE3_9CAUL</name>
<keyword evidence="5" id="KW-1185">Reference proteome</keyword>
<dbReference type="Pfam" id="PF14534">
    <property type="entry name" value="DUF4440"/>
    <property type="match status" value="1"/>
</dbReference>
<feature type="chain" id="PRO_5045883755" evidence="2">
    <location>
        <begin position="19"/>
        <end position="287"/>
    </location>
</feature>
<dbReference type="Proteomes" id="UP001228905">
    <property type="component" value="Unassembled WGS sequence"/>
</dbReference>
<dbReference type="InterPro" id="IPR027843">
    <property type="entry name" value="DUF4440"/>
</dbReference>
<organism evidence="4 5">
    <name type="scientific">Caulobacter ginsengisoli</name>
    <dbReference type="NCBI Taxonomy" id="400775"/>
    <lineage>
        <taxon>Bacteria</taxon>
        <taxon>Pseudomonadati</taxon>
        <taxon>Pseudomonadota</taxon>
        <taxon>Alphaproteobacteria</taxon>
        <taxon>Caulobacterales</taxon>
        <taxon>Caulobacteraceae</taxon>
        <taxon>Caulobacter</taxon>
    </lineage>
</organism>
<evidence type="ECO:0000313" key="5">
    <source>
        <dbReference type="Proteomes" id="UP001228905"/>
    </source>
</evidence>
<dbReference type="SUPFAM" id="SSF54427">
    <property type="entry name" value="NTF2-like"/>
    <property type="match status" value="2"/>
</dbReference>
<dbReference type="RefSeq" id="WP_307350497.1">
    <property type="nucleotide sequence ID" value="NZ_JAUSVS010000006.1"/>
</dbReference>
<reference evidence="4 5" key="1">
    <citation type="submission" date="2023-07" db="EMBL/GenBank/DDBJ databases">
        <title>Genomic Encyclopedia of Type Strains, Phase IV (KMG-IV): sequencing the most valuable type-strain genomes for metagenomic binning, comparative biology and taxonomic classification.</title>
        <authorList>
            <person name="Goeker M."/>
        </authorList>
    </citation>
    <scope>NUCLEOTIDE SEQUENCE [LARGE SCALE GENOMIC DNA]</scope>
    <source>
        <strain evidence="4 5">DSM 18695</strain>
    </source>
</reference>
<evidence type="ECO:0000259" key="3">
    <source>
        <dbReference type="Pfam" id="PF14534"/>
    </source>
</evidence>